<dbReference type="AlphaFoldDB" id="A0A117KLB6"/>
<feature type="domain" description="Water stress and hypersensitive response" evidence="2">
    <location>
        <begin position="169"/>
        <end position="271"/>
    </location>
</feature>
<dbReference type="EMBL" id="LGEQ01000084">
    <property type="protein sequence ID" value="KUJ92443.1"/>
    <property type="molecule type" value="Genomic_DNA"/>
</dbReference>
<dbReference type="PANTHER" id="PTHR31459:SF2">
    <property type="entry name" value="OS03G0843300 PROTEIN"/>
    <property type="match status" value="1"/>
</dbReference>
<dbReference type="InterPro" id="IPR004864">
    <property type="entry name" value="LEA_2"/>
</dbReference>
<accession>A0A117KLB6</accession>
<dbReference type="Gene3D" id="2.60.40.10">
    <property type="entry name" value="Immunoglobulins"/>
    <property type="match status" value="2"/>
</dbReference>
<proteinExistence type="inferred from homology"/>
<dbReference type="GO" id="GO:0009269">
    <property type="term" value="P:response to desiccation"/>
    <property type="evidence" value="ECO:0007669"/>
    <property type="project" value="InterPro"/>
</dbReference>
<dbReference type="SUPFAM" id="SSF117070">
    <property type="entry name" value="LEA14-like"/>
    <property type="match status" value="2"/>
</dbReference>
<evidence type="ECO:0000259" key="2">
    <source>
        <dbReference type="SMART" id="SM00769"/>
    </source>
</evidence>
<dbReference type="InterPro" id="IPR013990">
    <property type="entry name" value="WHy-dom"/>
</dbReference>
<dbReference type="Proteomes" id="UP000054015">
    <property type="component" value="Unassembled WGS sequence"/>
</dbReference>
<comment type="caution">
    <text evidence="3">The sequence shown here is derived from an EMBL/GenBank/DDBJ whole genome shotgun (WGS) entry which is preliminary data.</text>
</comment>
<organism evidence="3 6">
    <name type="scientific">Archaeoglobus fulgidus</name>
    <dbReference type="NCBI Taxonomy" id="2234"/>
    <lineage>
        <taxon>Archaea</taxon>
        <taxon>Methanobacteriati</taxon>
        <taxon>Methanobacteriota</taxon>
        <taxon>Archaeoglobi</taxon>
        <taxon>Archaeoglobales</taxon>
        <taxon>Archaeoglobaceae</taxon>
        <taxon>Archaeoglobus</taxon>
    </lineage>
</organism>
<protein>
    <recommendedName>
        <fullName evidence="2">Water stress and hypersensitive response domain-containing protein</fullName>
    </recommendedName>
</protein>
<dbReference type="PANTHER" id="PTHR31459">
    <property type="match status" value="1"/>
</dbReference>
<feature type="domain" description="Water stress and hypersensitive response" evidence="2">
    <location>
        <begin position="29"/>
        <end position="146"/>
    </location>
</feature>
<evidence type="ECO:0000313" key="6">
    <source>
        <dbReference type="Proteomes" id="UP000054307"/>
    </source>
</evidence>
<dbReference type="EMBL" id="LGEX01000124">
    <property type="protein sequence ID" value="KUK05419.1"/>
    <property type="molecule type" value="Genomic_DNA"/>
</dbReference>
<dbReference type="InterPro" id="IPR013783">
    <property type="entry name" value="Ig-like_fold"/>
</dbReference>
<dbReference type="GO" id="GO:0005829">
    <property type="term" value="C:cytosol"/>
    <property type="evidence" value="ECO:0007669"/>
    <property type="project" value="TreeGrafter"/>
</dbReference>
<reference evidence="5 6" key="2">
    <citation type="journal article" date="2015" name="MBio">
        <title>Genome-Resolved Metagenomic Analysis Reveals Roles for Candidate Phyla and Other Microbial Community Members in Biogeochemical Transformations in Oil Reservoirs.</title>
        <authorList>
            <person name="Hu P."/>
            <person name="Tom L."/>
            <person name="Singh A."/>
            <person name="Thomas B.C."/>
            <person name="Baker B.J."/>
            <person name="Piceno Y.M."/>
            <person name="Andersen G.L."/>
            <person name="Banfield J.F."/>
        </authorList>
    </citation>
    <scope>NUCLEOTIDE SEQUENCE [LARGE SCALE GENOMIC DNA]</scope>
</reference>
<dbReference type="PROSITE" id="PS51257">
    <property type="entry name" value="PROKAR_LIPOPROTEIN"/>
    <property type="match status" value="1"/>
</dbReference>
<dbReference type="InterPro" id="IPR045043">
    <property type="entry name" value="Lea14-like"/>
</dbReference>
<evidence type="ECO:0000256" key="1">
    <source>
        <dbReference type="ARBA" id="ARBA00005960"/>
    </source>
</evidence>
<dbReference type="Proteomes" id="UP000054307">
    <property type="component" value="Unassembled WGS sequence"/>
</dbReference>
<gene>
    <name evidence="3" type="ORF">XD40_2361</name>
    <name evidence="4" type="ORF">XD48_2345</name>
</gene>
<evidence type="ECO:0000313" key="4">
    <source>
        <dbReference type="EMBL" id="KUK05419.1"/>
    </source>
</evidence>
<dbReference type="SMART" id="SM00769">
    <property type="entry name" value="WHy"/>
    <property type="match status" value="2"/>
</dbReference>
<reference evidence="3" key="1">
    <citation type="journal article" date="2015" name="MBio">
        <title>Genome-resolved metagenomic analysis reveals roles for candidate phyla and other microbial community members in biogeochemical transformations in oil reservoirs.</title>
        <authorList>
            <person name="Hu P."/>
            <person name="Tom L."/>
            <person name="Singh A."/>
            <person name="Thomas B.C."/>
            <person name="Baker B.J."/>
            <person name="Piceno Y.M."/>
            <person name="Andersen G.L."/>
            <person name="Banfield J.F."/>
        </authorList>
    </citation>
    <scope>NUCLEOTIDE SEQUENCE [LARGE SCALE GENOMIC DNA]</scope>
    <source>
        <strain evidence="4">49_2300</strain>
        <strain evidence="3">49_95</strain>
    </source>
</reference>
<sequence>MIVIMRITVIALVALAITGCLQVVGKTQLKEINSKWGKVTESTTEIITTVKVYNPNPFPLPLKDILTEVYINGIKMGEGSALSAHIEPNSESTVIITTYVDNSKIPQWWRSHITNGEESTVSIRGYMVFDLRFIDFKVPFEITNRFKTDILSGFCTNVPERVDGFPVTVESVKAMWGVVTDSQTEIVALAKVRNEDVVPIVVSGYHYTIEMNGVEVADGYENSPVTVKPKSKTTLKFSLRLNNSFIREWWVTHIANGEKTKIRVAIKPTLK</sequence>
<name>A0A117KLB6_ARCFL</name>
<evidence type="ECO:0000313" key="5">
    <source>
        <dbReference type="Proteomes" id="UP000054015"/>
    </source>
</evidence>
<evidence type="ECO:0000313" key="3">
    <source>
        <dbReference type="EMBL" id="KUJ92443.1"/>
    </source>
</evidence>
<dbReference type="Pfam" id="PF03168">
    <property type="entry name" value="LEA_2"/>
    <property type="match status" value="2"/>
</dbReference>
<dbReference type="PATRIC" id="fig|2234.6.peg.2249"/>
<comment type="similarity">
    <text evidence="1">Belongs to the LEA type 2 family.</text>
</comment>